<dbReference type="FunFam" id="3.40.50.720:FF:000084">
    <property type="entry name" value="Short-chain dehydrogenase reductase"/>
    <property type="match status" value="1"/>
</dbReference>
<sequence>MSGRLFDKVAIITGAGTGIGEAIALKFAREGARLLLVGLPDDPVEDVAQLINRAGGFAEIYLGDIAEEHHAQAAVEACMSAYGRIDVLVNNAGVFLAVAETQDYPIDKFDETFRSNVRSVFLMTKFALPYLQETQGNIIATGSEAGMLGHPKNTPYGGTKAFIHSFIRGIAAEQVPYGVRANCVCPGPIDTAWTHKSTGPMDAELATMITQATPMGRRGTPEEVANVFCFLASDEASFVTGALYMVDGGITISKGPVGAKASSSFKKQPKGTLPTRHSHDGLKNKDYETLT</sequence>
<dbReference type="Pfam" id="PF13561">
    <property type="entry name" value="adh_short_C2"/>
    <property type="match status" value="1"/>
</dbReference>
<protein>
    <submittedName>
        <fullName evidence="3">NAD(P)-dependent dehydrogenase, short-chain alcohol dehydrogenase family</fullName>
    </submittedName>
</protein>
<dbReference type="InterPro" id="IPR036291">
    <property type="entry name" value="NAD(P)-bd_dom_sf"/>
</dbReference>
<dbReference type="PANTHER" id="PTHR43975">
    <property type="entry name" value="ZGC:101858"/>
    <property type="match status" value="1"/>
</dbReference>
<dbReference type="InterPro" id="IPR002347">
    <property type="entry name" value="SDR_fam"/>
</dbReference>
<comment type="similarity">
    <text evidence="1">Belongs to the short-chain dehydrogenases/reductases (SDR) family.</text>
</comment>
<name>A0A1G5I0E4_9HYPH</name>
<dbReference type="SUPFAM" id="SSF51735">
    <property type="entry name" value="NAD(P)-binding Rossmann-fold domains"/>
    <property type="match status" value="1"/>
</dbReference>
<dbReference type="Proteomes" id="UP000199569">
    <property type="component" value="Unassembled WGS sequence"/>
</dbReference>
<dbReference type="EMBL" id="FMVJ01000005">
    <property type="protein sequence ID" value="SCY69522.1"/>
    <property type="molecule type" value="Genomic_DNA"/>
</dbReference>
<reference evidence="4" key="1">
    <citation type="submission" date="2016-10" db="EMBL/GenBank/DDBJ databases">
        <authorList>
            <person name="Varghese N."/>
            <person name="Submissions S."/>
        </authorList>
    </citation>
    <scope>NUCLEOTIDE SEQUENCE [LARGE SCALE GENOMIC DNA]</scope>
    <source>
        <strain evidence="4">CGMCC 1.7666</strain>
    </source>
</reference>
<keyword evidence="4" id="KW-1185">Reference proteome</keyword>
<dbReference type="STRING" id="549386.SAMN02927923_02006"/>
<dbReference type="RefSeq" id="WP_091134302.1">
    <property type="nucleotide sequence ID" value="NZ_FMVJ01000005.1"/>
</dbReference>
<dbReference type="Gene3D" id="3.40.50.720">
    <property type="entry name" value="NAD(P)-binding Rossmann-like Domain"/>
    <property type="match status" value="1"/>
</dbReference>
<dbReference type="PROSITE" id="PS00061">
    <property type="entry name" value="ADH_SHORT"/>
    <property type="match status" value="1"/>
</dbReference>
<accession>A0A1G5I0E4</accession>
<evidence type="ECO:0000313" key="3">
    <source>
        <dbReference type="EMBL" id="SCY69522.1"/>
    </source>
</evidence>
<feature type="region of interest" description="Disordered" evidence="2">
    <location>
        <begin position="261"/>
        <end position="291"/>
    </location>
</feature>
<feature type="compositionally biased region" description="Basic and acidic residues" evidence="2">
    <location>
        <begin position="277"/>
        <end position="291"/>
    </location>
</feature>
<dbReference type="PRINTS" id="PR00080">
    <property type="entry name" value="SDRFAMILY"/>
</dbReference>
<dbReference type="AlphaFoldDB" id="A0A1G5I0E4"/>
<dbReference type="PANTHER" id="PTHR43975:SF2">
    <property type="entry name" value="EG:BACR7A4.14 PROTEIN-RELATED"/>
    <property type="match status" value="1"/>
</dbReference>
<evidence type="ECO:0000313" key="4">
    <source>
        <dbReference type="Proteomes" id="UP000199569"/>
    </source>
</evidence>
<dbReference type="InterPro" id="IPR020904">
    <property type="entry name" value="Sc_DH/Rdtase_CS"/>
</dbReference>
<proteinExistence type="inferred from homology"/>
<dbReference type="PRINTS" id="PR00081">
    <property type="entry name" value="GDHRDH"/>
</dbReference>
<gene>
    <name evidence="3" type="ORF">SAMN02927923_02006</name>
</gene>
<dbReference type="OrthoDB" id="5457012at2"/>
<evidence type="ECO:0000256" key="2">
    <source>
        <dbReference type="SAM" id="MobiDB-lite"/>
    </source>
</evidence>
<dbReference type="CDD" id="cd05233">
    <property type="entry name" value="SDR_c"/>
    <property type="match status" value="1"/>
</dbReference>
<organism evidence="3 4">
    <name type="scientific">Microvirga guangxiensis</name>
    <dbReference type="NCBI Taxonomy" id="549386"/>
    <lineage>
        <taxon>Bacteria</taxon>
        <taxon>Pseudomonadati</taxon>
        <taxon>Pseudomonadota</taxon>
        <taxon>Alphaproteobacteria</taxon>
        <taxon>Hyphomicrobiales</taxon>
        <taxon>Methylobacteriaceae</taxon>
        <taxon>Microvirga</taxon>
    </lineage>
</organism>
<evidence type="ECO:0000256" key="1">
    <source>
        <dbReference type="ARBA" id="ARBA00006484"/>
    </source>
</evidence>
<dbReference type="NCBIfam" id="NF005559">
    <property type="entry name" value="PRK07231.1"/>
    <property type="match status" value="1"/>
</dbReference>